<evidence type="ECO:0000256" key="2">
    <source>
        <dbReference type="ARBA" id="ARBA00004922"/>
    </source>
</evidence>
<dbReference type="Pfam" id="PF03155">
    <property type="entry name" value="Alg6_Alg8"/>
    <property type="match status" value="1"/>
</dbReference>
<feature type="transmembrane region" description="Helical" evidence="13">
    <location>
        <begin position="716"/>
        <end position="736"/>
    </location>
</feature>
<evidence type="ECO:0000256" key="3">
    <source>
        <dbReference type="ARBA" id="ARBA00008715"/>
    </source>
</evidence>
<comment type="similarity">
    <text evidence="3">Belongs to the ALG6/ALG8 glucosyltransferase family.</text>
</comment>
<dbReference type="EMBL" id="JBICBT010000676">
    <property type="protein sequence ID" value="KAL3105749.1"/>
    <property type="molecule type" value="Genomic_DNA"/>
</dbReference>
<evidence type="ECO:0000256" key="13">
    <source>
        <dbReference type="SAM" id="Phobius"/>
    </source>
</evidence>
<name>A0ABD2KS23_9BILA</name>
<reference evidence="14 15" key="1">
    <citation type="submission" date="2024-10" db="EMBL/GenBank/DDBJ databases">
        <authorList>
            <person name="Kim D."/>
        </authorList>
    </citation>
    <scope>NUCLEOTIDE SEQUENCE [LARGE SCALE GENOMIC DNA]</scope>
    <source>
        <strain evidence="14">BH-2024</strain>
    </source>
</reference>
<accession>A0ABD2KS23</accession>
<comment type="caution">
    <text evidence="14">The sequence shown here is derived from an EMBL/GenBank/DDBJ whole genome shotgun (WGS) entry which is preliminary data.</text>
</comment>
<evidence type="ECO:0000313" key="14">
    <source>
        <dbReference type="EMBL" id="KAL3105749.1"/>
    </source>
</evidence>
<dbReference type="InterPro" id="IPR007581">
    <property type="entry name" value="Endonuclease-V"/>
</dbReference>
<dbReference type="Pfam" id="PF04493">
    <property type="entry name" value="Endonuclease_5"/>
    <property type="match status" value="1"/>
</dbReference>
<evidence type="ECO:0000256" key="5">
    <source>
        <dbReference type="ARBA" id="ARBA00022676"/>
    </source>
</evidence>
<proteinExistence type="inferred from homology"/>
<dbReference type="Proteomes" id="UP001620626">
    <property type="component" value="Unassembled WGS sequence"/>
</dbReference>
<dbReference type="AlphaFoldDB" id="A0ABD2KS23"/>
<evidence type="ECO:0000256" key="12">
    <source>
        <dbReference type="SAM" id="MobiDB-lite"/>
    </source>
</evidence>
<sequence>MNQSEILQRSVKILSIEASLLTQQTKNFNQELKHLGKSYAEYKKTVLFADLAEIGTPQTEQFFHTLEELLETQLVIYPHPDHVAATPKLAKGSRILKKLGTVGALFRKSKSESEETNKLRRQNLVIHTAKQYRQLSQNKEKIEQIKTSFGKLQHTSLFKHMNHYKKLGHIQTLCFLRDLHNLLGFEFVGIDSPGKVEQSQHGVVENVSGDDAQEEAIGQNRQASYDSIQSAQWALSSAERDQHYSLAAPLPLSADSLSTSSVPPIPPPQSIVPPVPQSSSTVPQQVRTCQPSTSAMAPAQNKKMTEAQWQMVINEIISETPEVANSDYVKMLRSRTISSLNMRCKMANKDDSLFRHPFVPIFCLIIVAVKCLLIRCYHSTDFEVHRNWMALAYHLPMSDWYRSDLSQWTLDYPPFFAYLEWIFAQFAAAFDPEIVTLQRAAFFSENTLIFQRITVIIADLCYALILLDNVHFQYNAFLFGIFLFSLNAMFTNQLLKGAFLFAVLLNFKHIFLYYSPAFVAFYLFRFLFPIGRQFLRRFFSLASVVGVVFIASFGPFFLIDGFSALRHIVARLFPFKRGLTHACWAPNFWALYNFADLFAHKIVTKIMSSKNCSAWHWLLKRCPPGTPEYTRGLVQEYEHAVLPNISPPVTFALILCALTPCFLVFKKKFGKPPDECLLISLTFSAFAFFCFGWHVHEKAILLVFFPLCLLAIKDPTFMQPFALLYVASLFAQFPLFFTPFECFLKWAFTLWHFALCQFLANFVWGIRLAEFAQFTFAKLALFQMVLAQFYADFCHQLIFGSNFAFLPMMVPSVACAFLIFFAYFHFILIVFAESAQIHFFKFQCRRKEVLYVADEVVLLGQPAHYITEYLAVREAGPIRRAICRHLKHCPKIQLLFVDGNGKWHSRGCGLACHVGYNLNVSTVGMAKNFAPAPLLKLGQLPVELVASKNADSENYRKWFKNTQSNALKSAEDQCKTVNGAAMFVMQNADQQLPDLAILRSSTSHVPLFVSSGWAIEFDLAAKIALECIDQNPIRLSDLRSRTKLNELFER</sequence>
<feature type="transmembrane region" description="Helical" evidence="13">
    <location>
        <begin position="449"/>
        <end position="467"/>
    </location>
</feature>
<dbReference type="InterPro" id="IPR004856">
    <property type="entry name" value="Glyco_trans_ALG6/ALG8"/>
</dbReference>
<feature type="transmembrane region" description="Helical" evidence="13">
    <location>
        <begin position="645"/>
        <end position="665"/>
    </location>
</feature>
<keyword evidence="5" id="KW-0328">Glycosyltransferase</keyword>
<keyword evidence="9 13" id="KW-1133">Transmembrane helix</keyword>
<dbReference type="GO" id="GO:0042283">
    <property type="term" value="F:dolichyl pyrophosphate Glc1Man9GlcNAc2 alpha-1,3-glucosyltransferase activity"/>
    <property type="evidence" value="ECO:0007669"/>
    <property type="project" value="UniProtKB-EC"/>
</dbReference>
<evidence type="ECO:0000313" key="15">
    <source>
        <dbReference type="Proteomes" id="UP001620626"/>
    </source>
</evidence>
<feature type="transmembrane region" description="Helical" evidence="13">
    <location>
        <begin position="803"/>
        <end position="832"/>
    </location>
</feature>
<comment type="subcellular location">
    <subcellularLocation>
        <location evidence="1">Endoplasmic reticulum membrane</location>
        <topology evidence="1">Multi-pass membrane protein</topology>
    </subcellularLocation>
</comment>
<evidence type="ECO:0000256" key="11">
    <source>
        <dbReference type="ARBA" id="ARBA00030499"/>
    </source>
</evidence>
<evidence type="ECO:0000256" key="1">
    <source>
        <dbReference type="ARBA" id="ARBA00004477"/>
    </source>
</evidence>
<feature type="region of interest" description="Disordered" evidence="12">
    <location>
        <begin position="256"/>
        <end position="283"/>
    </location>
</feature>
<keyword evidence="8" id="KW-0256">Endoplasmic reticulum</keyword>
<evidence type="ECO:0000256" key="7">
    <source>
        <dbReference type="ARBA" id="ARBA00022692"/>
    </source>
</evidence>
<evidence type="ECO:0000256" key="10">
    <source>
        <dbReference type="ARBA" id="ARBA00023136"/>
    </source>
</evidence>
<feature type="transmembrane region" description="Helical" evidence="13">
    <location>
        <begin position="358"/>
        <end position="377"/>
    </location>
</feature>
<keyword evidence="15" id="KW-1185">Reference proteome</keyword>
<evidence type="ECO:0000256" key="4">
    <source>
        <dbReference type="ARBA" id="ARBA00011938"/>
    </source>
</evidence>
<keyword evidence="10 13" id="KW-0472">Membrane</keyword>
<evidence type="ECO:0000256" key="6">
    <source>
        <dbReference type="ARBA" id="ARBA00022679"/>
    </source>
</evidence>
<organism evidence="14 15">
    <name type="scientific">Heterodera trifolii</name>
    <dbReference type="NCBI Taxonomy" id="157864"/>
    <lineage>
        <taxon>Eukaryota</taxon>
        <taxon>Metazoa</taxon>
        <taxon>Ecdysozoa</taxon>
        <taxon>Nematoda</taxon>
        <taxon>Chromadorea</taxon>
        <taxon>Rhabditida</taxon>
        <taxon>Tylenchina</taxon>
        <taxon>Tylenchomorpha</taxon>
        <taxon>Tylenchoidea</taxon>
        <taxon>Heteroderidae</taxon>
        <taxon>Heteroderinae</taxon>
        <taxon>Heterodera</taxon>
    </lineage>
</organism>
<feature type="transmembrane region" description="Helical" evidence="13">
    <location>
        <begin position="540"/>
        <end position="559"/>
    </location>
</feature>
<feature type="transmembrane region" description="Helical" evidence="13">
    <location>
        <begin position="743"/>
        <end position="765"/>
    </location>
</feature>
<feature type="transmembrane region" description="Helical" evidence="13">
    <location>
        <begin position="474"/>
        <end position="490"/>
    </location>
</feature>
<keyword evidence="7 13" id="KW-0812">Transmembrane</keyword>
<protein>
    <recommendedName>
        <fullName evidence="4">dolichyl-P-Glc:Glc1Man9GlcNAc2-PP-dolichol alpha-1,3-glucosyltransferase</fullName>
        <ecNumber evidence="4">2.4.1.265</ecNumber>
    </recommendedName>
    <alternativeName>
        <fullName evidence="11">Asparagine-linked glycosylation protein 8 homolog</fullName>
    </alternativeName>
</protein>
<keyword evidence="6" id="KW-0808">Transferase</keyword>
<dbReference type="GO" id="GO:0005789">
    <property type="term" value="C:endoplasmic reticulum membrane"/>
    <property type="evidence" value="ECO:0007669"/>
    <property type="project" value="UniProtKB-SubCell"/>
</dbReference>
<dbReference type="PANTHER" id="PTHR12413">
    <property type="entry name" value="DOLICHYL GLYCOSYLTRANSFERASE"/>
    <property type="match status" value="1"/>
</dbReference>
<gene>
    <name evidence="14" type="ORF">niasHT_026524</name>
</gene>
<feature type="transmembrane region" description="Helical" evidence="13">
    <location>
        <begin position="510"/>
        <end position="528"/>
    </location>
</feature>
<evidence type="ECO:0000256" key="9">
    <source>
        <dbReference type="ARBA" id="ARBA00022989"/>
    </source>
</evidence>
<feature type="compositionally biased region" description="Pro residues" evidence="12">
    <location>
        <begin position="263"/>
        <end position="276"/>
    </location>
</feature>
<dbReference type="Gene3D" id="3.30.2170.10">
    <property type="entry name" value="archaeoglobus fulgidus dsm 4304 superfamily"/>
    <property type="match status" value="1"/>
</dbReference>
<dbReference type="PANTHER" id="PTHR12413:SF2">
    <property type="entry name" value="DOLICHYL PYROPHOSPHATE GLC1MAN9GLCNAC2 ALPHA-1,3-GLUCOSYLTRANSFERASE-RELATED"/>
    <property type="match status" value="1"/>
</dbReference>
<dbReference type="EC" id="2.4.1.265" evidence="4"/>
<comment type="pathway">
    <text evidence="2">Protein modification; protein glycosylation.</text>
</comment>
<evidence type="ECO:0000256" key="8">
    <source>
        <dbReference type="ARBA" id="ARBA00022824"/>
    </source>
</evidence>
<feature type="transmembrane region" description="Helical" evidence="13">
    <location>
        <begin position="677"/>
        <end position="696"/>
    </location>
</feature>